<reference evidence="1" key="1">
    <citation type="submission" date="2010-02" db="EMBL/GenBank/DDBJ databases">
        <title>Sequencing and annotation of the Blastocystis hominis genome.</title>
        <authorList>
            <person name="Wincker P."/>
        </authorList>
    </citation>
    <scope>NUCLEOTIDE SEQUENCE</scope>
    <source>
        <strain evidence="1">Singapore isolate B</strain>
    </source>
</reference>
<gene>
    <name evidence="1" type="ORF">GSBLH_T00004127001</name>
</gene>
<accession>D8M8J7</accession>
<protein>
    <submittedName>
        <fullName evidence="1">Uncharacterized protein</fullName>
    </submittedName>
</protein>
<dbReference type="PANTHER" id="PTHR12860:SF0">
    <property type="entry name" value="SIGNAL RECOGNITION PARTICLE SUBUNIT SRP68"/>
    <property type="match status" value="1"/>
</dbReference>
<dbReference type="Proteomes" id="UP000008312">
    <property type="component" value="Unassembled WGS sequence"/>
</dbReference>
<dbReference type="RefSeq" id="XP_012898434.1">
    <property type="nucleotide sequence ID" value="XM_013042980.1"/>
</dbReference>
<dbReference type="OMA" id="RVICEMP"/>
<dbReference type="InterPro" id="IPR026258">
    <property type="entry name" value="SRP68"/>
</dbReference>
<dbReference type="GO" id="GO:0008312">
    <property type="term" value="F:7S RNA binding"/>
    <property type="evidence" value="ECO:0007669"/>
    <property type="project" value="InterPro"/>
</dbReference>
<dbReference type="Pfam" id="PF16969">
    <property type="entry name" value="SRP68"/>
    <property type="match status" value="1"/>
</dbReference>
<dbReference type="GO" id="GO:0005786">
    <property type="term" value="C:signal recognition particle, endoplasmic reticulum targeting"/>
    <property type="evidence" value="ECO:0007669"/>
    <property type="project" value="InterPro"/>
</dbReference>
<dbReference type="InParanoid" id="D8M8J7"/>
<organism evidence="1">
    <name type="scientific">Blastocystis hominis</name>
    <dbReference type="NCBI Taxonomy" id="12968"/>
    <lineage>
        <taxon>Eukaryota</taxon>
        <taxon>Sar</taxon>
        <taxon>Stramenopiles</taxon>
        <taxon>Bigyra</taxon>
        <taxon>Opalozoa</taxon>
        <taxon>Opalinata</taxon>
        <taxon>Blastocystidae</taxon>
        <taxon>Blastocystis</taxon>
    </lineage>
</organism>
<name>D8M8J7_BLAHO</name>
<dbReference type="GO" id="GO:0005047">
    <property type="term" value="F:signal recognition particle binding"/>
    <property type="evidence" value="ECO:0007669"/>
    <property type="project" value="InterPro"/>
</dbReference>
<proteinExistence type="predicted"/>
<keyword evidence="2" id="KW-1185">Reference proteome</keyword>
<evidence type="ECO:0000313" key="2">
    <source>
        <dbReference type="Proteomes" id="UP000008312"/>
    </source>
</evidence>
<dbReference type="PANTHER" id="PTHR12860">
    <property type="entry name" value="SIGNAL RECOGNITION PARTICLE 68 KDA PROTEIN"/>
    <property type="match status" value="1"/>
</dbReference>
<dbReference type="OrthoDB" id="10255118at2759"/>
<dbReference type="GeneID" id="24921171"/>
<evidence type="ECO:0000313" key="1">
    <source>
        <dbReference type="EMBL" id="CBK24386.2"/>
    </source>
</evidence>
<dbReference type="GO" id="GO:0030942">
    <property type="term" value="F:endoplasmic reticulum signal peptide binding"/>
    <property type="evidence" value="ECO:0007669"/>
    <property type="project" value="InterPro"/>
</dbReference>
<sequence length="419" mass="47269">MEQFLRVKKVFESLSQLGSSSHRDLFNTRLTQLSPILRYCEYNLKRAEGENAAALLDLLSSADNSQLSQQLADLIQNELVESSEELRVVSFRGLFLPVETEELRKAFQEVRAAEQALLRLRDSRGEDEERVLESFGRVFEAFDRVLRVLSTERDRLSKSANGLRFRDTERLFAVEKLGKQRRIVERNVLILNGCVDALRSGQSTNWGNLVALASNIVEALEELHALNGELSQGAEGEAKLAGERLSAAIDELHLLYRAVRAFYAGKGACENGKFEYASTFCLFAQQIVGELREDAAPSIFENDADAFVSLRFAGNLREDLELLSCSVKAQALLAKSEAEKKGERGAEGEEMARYLSEDAKQRVEFDARGRYRVTPIPVAMKTTTCKPLFFDMVDERVTYPNLEARSRVAEKKGWFSGWW</sequence>
<dbReference type="GO" id="GO:0006614">
    <property type="term" value="P:SRP-dependent cotranslational protein targeting to membrane"/>
    <property type="evidence" value="ECO:0007669"/>
    <property type="project" value="InterPro"/>
</dbReference>
<dbReference type="EMBL" id="FN668683">
    <property type="protein sequence ID" value="CBK24386.2"/>
    <property type="molecule type" value="Genomic_DNA"/>
</dbReference>
<dbReference type="AlphaFoldDB" id="D8M8J7"/>